<proteinExistence type="predicted"/>
<evidence type="ECO:0000313" key="1">
    <source>
        <dbReference type="EMBL" id="MEV4290800.1"/>
    </source>
</evidence>
<name>A0ABV3HFA7_9ACTN</name>
<keyword evidence="2" id="KW-1185">Reference proteome</keyword>
<sequence length="244" mass="27304">MRRSEYLWHRLHGHALAAEFSAVWVDRLELDELAQRVGADFRQARRCDRDEVFGIGDATVIWADRLTDDWLQIFEFRGYACSGALRELSAHGGRAVHVGWGLNGVRDLTYVSDGYHTTGFSVTVPGERSGNAPAALDALAEGLMFDVDDTSWMTDPELQPEWPAFEEWSAWMEENGYSVGDEDGEQPLPEAFGDFYGLSLNGYHPSLATCVTSALTLVGRLTGREVDEAWLNGAHTRLTIPHRW</sequence>
<dbReference type="RefSeq" id="WP_364458223.1">
    <property type="nucleotide sequence ID" value="NZ_JBFARM010000012.1"/>
</dbReference>
<evidence type="ECO:0000313" key="2">
    <source>
        <dbReference type="Proteomes" id="UP001552427"/>
    </source>
</evidence>
<dbReference type="InterPro" id="IPR045592">
    <property type="entry name" value="DUF6461"/>
</dbReference>
<dbReference type="Proteomes" id="UP001552427">
    <property type="component" value="Unassembled WGS sequence"/>
</dbReference>
<dbReference type="Pfam" id="PF20062">
    <property type="entry name" value="DUF6461"/>
    <property type="match status" value="1"/>
</dbReference>
<reference evidence="1 2" key="1">
    <citation type="submission" date="2024-06" db="EMBL/GenBank/DDBJ databases">
        <title>The Natural Products Discovery Center: Release of the First 8490 Sequenced Strains for Exploring Actinobacteria Biosynthetic Diversity.</title>
        <authorList>
            <person name="Kalkreuter E."/>
            <person name="Kautsar S.A."/>
            <person name="Yang D."/>
            <person name="Bader C.D."/>
            <person name="Teijaro C.N."/>
            <person name="Fluegel L."/>
            <person name="Davis C.M."/>
            <person name="Simpson J.R."/>
            <person name="Lauterbach L."/>
            <person name="Steele A.D."/>
            <person name="Gui C."/>
            <person name="Meng S."/>
            <person name="Li G."/>
            <person name="Viehrig K."/>
            <person name="Ye F."/>
            <person name="Su P."/>
            <person name="Kiefer A.F."/>
            <person name="Nichols A."/>
            <person name="Cepeda A.J."/>
            <person name="Yan W."/>
            <person name="Fan B."/>
            <person name="Jiang Y."/>
            <person name="Adhikari A."/>
            <person name="Zheng C.-J."/>
            <person name="Schuster L."/>
            <person name="Cowan T.M."/>
            <person name="Smanski M.J."/>
            <person name="Chevrette M.G."/>
            <person name="De Carvalho L.P.S."/>
            <person name="Shen B."/>
        </authorList>
    </citation>
    <scope>NUCLEOTIDE SEQUENCE [LARGE SCALE GENOMIC DNA]</scope>
    <source>
        <strain evidence="1 2">NPDC049574</strain>
    </source>
</reference>
<comment type="caution">
    <text evidence="1">The sequence shown here is derived from an EMBL/GenBank/DDBJ whole genome shotgun (WGS) entry which is preliminary data.</text>
</comment>
<dbReference type="EMBL" id="JBFARM010000012">
    <property type="protein sequence ID" value="MEV4290800.1"/>
    <property type="molecule type" value="Genomic_DNA"/>
</dbReference>
<accession>A0ABV3HFA7</accession>
<protein>
    <submittedName>
        <fullName evidence="1">DUF6461 domain-containing protein</fullName>
    </submittedName>
</protein>
<organism evidence="1 2">
    <name type="scientific">Nonomuraea bangladeshensis</name>
    <dbReference type="NCBI Taxonomy" id="404385"/>
    <lineage>
        <taxon>Bacteria</taxon>
        <taxon>Bacillati</taxon>
        <taxon>Actinomycetota</taxon>
        <taxon>Actinomycetes</taxon>
        <taxon>Streptosporangiales</taxon>
        <taxon>Streptosporangiaceae</taxon>
        <taxon>Nonomuraea</taxon>
    </lineage>
</organism>
<gene>
    <name evidence="1" type="ORF">AB0K40_35265</name>
</gene>